<feature type="compositionally biased region" description="Low complexity" evidence="8">
    <location>
        <begin position="403"/>
        <end position="428"/>
    </location>
</feature>
<feature type="compositionally biased region" description="Polar residues" evidence="8">
    <location>
        <begin position="226"/>
        <end position="236"/>
    </location>
</feature>
<keyword evidence="4" id="KW-0653">Protein transport</keyword>
<feature type="compositionally biased region" description="Low complexity" evidence="8">
    <location>
        <begin position="111"/>
        <end position="156"/>
    </location>
</feature>
<dbReference type="GO" id="GO:0051028">
    <property type="term" value="P:mRNA transport"/>
    <property type="evidence" value="ECO:0007669"/>
    <property type="project" value="UniProtKB-KW"/>
</dbReference>
<comment type="subcellular location">
    <subcellularLocation>
        <location evidence="1">Nucleus</location>
        <location evidence="1">Nuclear pore complex</location>
    </subcellularLocation>
</comment>
<dbReference type="InterPro" id="IPR000156">
    <property type="entry name" value="Ran_bind_dom"/>
</dbReference>
<feature type="compositionally biased region" description="Basic and acidic residues" evidence="8">
    <location>
        <begin position="887"/>
        <end position="903"/>
    </location>
</feature>
<feature type="compositionally biased region" description="Polar residues" evidence="8">
    <location>
        <begin position="285"/>
        <end position="295"/>
    </location>
</feature>
<dbReference type="GO" id="GO:0005643">
    <property type="term" value="C:nuclear pore"/>
    <property type="evidence" value="ECO:0007669"/>
    <property type="project" value="UniProtKB-SubCell"/>
</dbReference>
<evidence type="ECO:0000256" key="8">
    <source>
        <dbReference type="SAM" id="MobiDB-lite"/>
    </source>
</evidence>
<keyword evidence="5" id="KW-0811">Translocation</keyword>
<dbReference type="PANTHER" id="PTHR38697:SF1">
    <property type="entry name" value="NUCLEAR PORE COMPLEX PROTEIN SIMILAR TO S. CEREVISIAE NUP2 (EUROFUNG)"/>
    <property type="match status" value="1"/>
</dbReference>
<dbReference type="InterPro" id="IPR011993">
    <property type="entry name" value="PH-like_dom_sf"/>
</dbReference>
<feature type="region of interest" description="Disordered" evidence="8">
    <location>
        <begin position="1"/>
        <end position="270"/>
    </location>
</feature>
<feature type="compositionally biased region" description="Acidic residues" evidence="8">
    <location>
        <begin position="904"/>
        <end position="913"/>
    </location>
</feature>
<feature type="compositionally biased region" description="Polar residues" evidence="8">
    <location>
        <begin position="250"/>
        <end position="267"/>
    </location>
</feature>
<evidence type="ECO:0000256" key="5">
    <source>
        <dbReference type="ARBA" id="ARBA00023010"/>
    </source>
</evidence>
<feature type="compositionally biased region" description="Polar residues" evidence="8">
    <location>
        <begin position="65"/>
        <end position="87"/>
    </location>
</feature>
<keyword evidence="2" id="KW-0813">Transport</keyword>
<feature type="compositionally biased region" description="Polar residues" evidence="8">
    <location>
        <begin position="791"/>
        <end position="802"/>
    </location>
</feature>
<dbReference type="PANTHER" id="PTHR38697">
    <property type="entry name" value="NUCLEAR PORE COMPLEX PROTEIN SIMILAR TO S. CEREVISIAE NUP2 (EUROFUNG)"/>
    <property type="match status" value="1"/>
</dbReference>
<dbReference type="InterPro" id="IPR015007">
    <property type="entry name" value="NUP2/50/61"/>
</dbReference>
<keyword evidence="11" id="KW-1185">Reference proteome</keyword>
<feature type="compositionally biased region" description="Acidic residues" evidence="8">
    <location>
        <begin position="993"/>
        <end position="1013"/>
    </location>
</feature>
<accession>A0A2I2FK82</accession>
<dbReference type="SUPFAM" id="SSF50729">
    <property type="entry name" value="PH domain-like"/>
    <property type="match status" value="1"/>
</dbReference>
<feature type="region of interest" description="Disordered" evidence="8">
    <location>
        <begin position="656"/>
        <end position="1309"/>
    </location>
</feature>
<keyword evidence="3" id="KW-0509">mRNA transport</keyword>
<dbReference type="EMBL" id="KZ559122">
    <property type="protein sequence ID" value="PLB41045.1"/>
    <property type="molecule type" value="Genomic_DNA"/>
</dbReference>
<feature type="compositionally biased region" description="Polar residues" evidence="8">
    <location>
        <begin position="815"/>
        <end position="833"/>
    </location>
</feature>
<dbReference type="SMART" id="SM00160">
    <property type="entry name" value="RanBD"/>
    <property type="match status" value="1"/>
</dbReference>
<keyword evidence="7" id="KW-0539">Nucleus</keyword>
<dbReference type="Pfam" id="PF00638">
    <property type="entry name" value="Ran_BP1"/>
    <property type="match status" value="1"/>
</dbReference>
<feature type="compositionally biased region" description="Low complexity" evidence="8">
    <location>
        <begin position="206"/>
        <end position="225"/>
    </location>
</feature>
<name>A0A2I2FK82_ASPCN</name>
<feature type="compositionally biased region" description="Low complexity" evidence="8">
    <location>
        <begin position="1150"/>
        <end position="1180"/>
    </location>
</feature>
<dbReference type="Gene3D" id="2.30.29.30">
    <property type="entry name" value="Pleckstrin-homology domain (PH domain)/Phosphotyrosine-binding domain (PTB)"/>
    <property type="match status" value="1"/>
</dbReference>
<reference evidence="10 11" key="1">
    <citation type="submission" date="2017-12" db="EMBL/GenBank/DDBJ databases">
        <authorList>
            <consortium name="DOE Joint Genome Institute"/>
            <person name="Haridas S."/>
            <person name="Kjaerbolling I."/>
            <person name="Vesth T.C."/>
            <person name="Frisvad J.C."/>
            <person name="Nybo J.L."/>
            <person name="Theobald S."/>
            <person name="Kuo A."/>
            <person name="Bowyer P."/>
            <person name="Matsuda Y."/>
            <person name="Mondo S."/>
            <person name="Lyhne E.K."/>
            <person name="Kogle M.E."/>
            <person name="Clum A."/>
            <person name="Lipzen A."/>
            <person name="Salamov A."/>
            <person name="Ngan C.Y."/>
            <person name="Daum C."/>
            <person name="Chiniquy J."/>
            <person name="Barry K."/>
            <person name="LaButti K."/>
            <person name="Simmons B.A."/>
            <person name="Magnuson J.K."/>
            <person name="Mortensen U.H."/>
            <person name="Larsen T.O."/>
            <person name="Grigoriev I.V."/>
            <person name="Baker S.E."/>
            <person name="Andersen M.R."/>
            <person name="Nordberg H.P."/>
            <person name="Cantor M.N."/>
            <person name="Hua S.X."/>
        </authorList>
    </citation>
    <scope>NUCLEOTIDE SEQUENCE [LARGE SCALE GENOMIC DNA]</scope>
    <source>
        <strain evidence="10 11">CBS 102.13</strain>
    </source>
</reference>
<evidence type="ECO:0000256" key="3">
    <source>
        <dbReference type="ARBA" id="ARBA00022816"/>
    </source>
</evidence>
<feature type="compositionally biased region" description="Low complexity" evidence="8">
    <location>
        <begin position="88"/>
        <end position="102"/>
    </location>
</feature>
<feature type="compositionally biased region" description="Basic and acidic residues" evidence="8">
    <location>
        <begin position="381"/>
        <end position="391"/>
    </location>
</feature>
<evidence type="ECO:0000256" key="6">
    <source>
        <dbReference type="ARBA" id="ARBA00023132"/>
    </source>
</evidence>
<feature type="compositionally biased region" description="Low complexity" evidence="8">
    <location>
        <begin position="1116"/>
        <end position="1126"/>
    </location>
</feature>
<evidence type="ECO:0000256" key="4">
    <source>
        <dbReference type="ARBA" id="ARBA00022927"/>
    </source>
</evidence>
<evidence type="ECO:0000256" key="2">
    <source>
        <dbReference type="ARBA" id="ARBA00022448"/>
    </source>
</evidence>
<feature type="compositionally biased region" description="Basic and acidic residues" evidence="8">
    <location>
        <begin position="914"/>
        <end position="933"/>
    </location>
</feature>
<feature type="compositionally biased region" description="Low complexity" evidence="8">
    <location>
        <begin position="758"/>
        <end position="790"/>
    </location>
</feature>
<organism evidence="10 11">
    <name type="scientific">Aspergillus candidus</name>
    <dbReference type="NCBI Taxonomy" id="41067"/>
    <lineage>
        <taxon>Eukaryota</taxon>
        <taxon>Fungi</taxon>
        <taxon>Dikarya</taxon>
        <taxon>Ascomycota</taxon>
        <taxon>Pezizomycotina</taxon>
        <taxon>Eurotiomycetes</taxon>
        <taxon>Eurotiomycetidae</taxon>
        <taxon>Eurotiales</taxon>
        <taxon>Aspergillaceae</taxon>
        <taxon>Aspergillus</taxon>
        <taxon>Aspergillus subgen. Circumdati</taxon>
    </lineage>
</organism>
<dbReference type="InterPro" id="IPR053074">
    <property type="entry name" value="NPC_Nucleoporin"/>
</dbReference>
<feature type="compositionally biased region" description="Low complexity" evidence="8">
    <location>
        <begin position="545"/>
        <end position="556"/>
    </location>
</feature>
<dbReference type="Pfam" id="PF08911">
    <property type="entry name" value="NUP50"/>
    <property type="match status" value="1"/>
</dbReference>
<dbReference type="STRING" id="41067.A0A2I2FK82"/>
<feature type="compositionally biased region" description="Polar residues" evidence="8">
    <location>
        <begin position="1203"/>
        <end position="1224"/>
    </location>
</feature>
<feature type="compositionally biased region" description="Polar residues" evidence="8">
    <location>
        <begin position="472"/>
        <end position="484"/>
    </location>
</feature>
<dbReference type="PROSITE" id="PS50196">
    <property type="entry name" value="RANBD1"/>
    <property type="match status" value="1"/>
</dbReference>
<feature type="compositionally biased region" description="Polar residues" evidence="8">
    <location>
        <begin position="1263"/>
        <end position="1287"/>
    </location>
</feature>
<keyword evidence="6" id="KW-0906">Nuclear pore complex</keyword>
<feature type="compositionally biased region" description="Low complexity" evidence="8">
    <location>
        <begin position="1229"/>
        <end position="1238"/>
    </location>
</feature>
<evidence type="ECO:0000313" key="11">
    <source>
        <dbReference type="Proteomes" id="UP000234585"/>
    </source>
</evidence>
<evidence type="ECO:0000313" key="10">
    <source>
        <dbReference type="EMBL" id="PLB41045.1"/>
    </source>
</evidence>
<dbReference type="GeneID" id="36526905"/>
<dbReference type="OrthoDB" id="185618at2759"/>
<evidence type="ECO:0000256" key="1">
    <source>
        <dbReference type="ARBA" id="ARBA00004567"/>
    </source>
</evidence>
<protein>
    <recommendedName>
        <fullName evidence="9">RanBD1 domain-containing protein</fullName>
    </recommendedName>
</protein>
<feature type="compositionally biased region" description="Low complexity" evidence="8">
    <location>
        <begin position="52"/>
        <end position="61"/>
    </location>
</feature>
<evidence type="ECO:0000259" key="9">
    <source>
        <dbReference type="PROSITE" id="PS50196"/>
    </source>
</evidence>
<feature type="compositionally biased region" description="Low complexity" evidence="8">
    <location>
        <begin position="329"/>
        <end position="380"/>
    </location>
</feature>
<evidence type="ECO:0000256" key="7">
    <source>
        <dbReference type="ARBA" id="ARBA00023242"/>
    </source>
</evidence>
<gene>
    <name evidence="10" type="ORF">BDW47DRAFT_74810</name>
</gene>
<feature type="compositionally biased region" description="Polar residues" evidence="8">
    <location>
        <begin position="1014"/>
        <end position="1029"/>
    </location>
</feature>
<dbReference type="CDD" id="cd13170">
    <property type="entry name" value="RanBD_NUP50"/>
    <property type="match status" value="1"/>
</dbReference>
<feature type="region of interest" description="Disordered" evidence="8">
    <location>
        <begin position="285"/>
        <end position="606"/>
    </location>
</feature>
<dbReference type="RefSeq" id="XP_024675057.1">
    <property type="nucleotide sequence ID" value="XM_024819745.1"/>
</dbReference>
<dbReference type="Proteomes" id="UP000234585">
    <property type="component" value="Unassembled WGS sequence"/>
</dbReference>
<dbReference type="GO" id="GO:0015031">
    <property type="term" value="P:protein transport"/>
    <property type="evidence" value="ECO:0007669"/>
    <property type="project" value="UniProtKB-KW"/>
</dbReference>
<feature type="compositionally biased region" description="Low complexity" evidence="8">
    <location>
        <begin position="854"/>
        <end position="871"/>
    </location>
</feature>
<sequence>MSKRGAQGPQGSKESNLFEFNMSGTPDEKPQRATAAQLANRKIKDPRKRRTTAAPTNAPAPSFGSPFNSLDSNPVSSPGAGTQPMSNGFSFGQSQSFPGAGSNPPPPTQNGSSPFSFGAGTGSSSFNFSTTGGPPSGGNPFATMNTTNSTGPSQPSTGGGFSFTGNAFNAPSGNVQPPSQQAPPAGGIFGSGPQQNNASGGLFNFGANGPAASKPAPSAPASTGSIFGQSTTSTSAPPFGQQPLAKSPPFGNSTAFGNDSMQTSPDAKSNGLAAKTSIFSGAASTGFGASTNLAGSGSVFGGSPAKPAQTPSKPVETKPAGTPTPSLFGATTPGTTAGGTSSTPAPATTGATPFQFGSPAPASPAATPFQSTNLFAGAPKAPEEKKEDKPSESPAKNPFQFAPSTSGPSTSPSLFSKSETAAAPAAPASGLFQPPSAGSLFAPKPAVSAEQDQSKPAEAKPFGSLFAPKPATPSQPATEQQPLPSGNPFGNLFAPKPSMGEPAKPSDGEKPATTPAPLFSTPAPSASPLKPATPFGQPSSPFGQSSAPTAAPATPSEPKNQAPAQPASTSQTNGTKAFAPLSTASSDKGAAALKEELGPSRLPDALTPQTAEEVELLHRVRMLNQCFQREVAKLNPAEHDFLNVVEFYVRVRETFGAPTGSVTTKRKTRDDESEPVDGQGLKKVKASFGGFQSAAASSKESSPAATPASAEMTTPAKPSETTPPTPADGKRKSTDDSEDTQGSPPKKINGESSTANIFAQSFSKSKSDSPSESAQPEPSPSTQPSTPQTPKFNFSTTPTASPSKPLFPTPAAASQPATGNSLFSASASVSKPTFGSPAASSSPAPAPNPFTLKPSNGESAAGASGSAPAIPKFGSGGVDFFAQFKSQADKNAEKEKQKRKAEDFDSDEDDEAEWERKDAEQQRKKREEAEARAAKRPKFVPGKGFVFEDDNTDVATKPAEETSSGPSVFENKTAAAPAKVSNIFGHLSATPSEVEEPDNDGDVTEEASIDGDENGTTSKDSLFVSASEQSSRDVSEAGSKGVSGSGAEFSANDSSDDGDLSKALKKSKPAAAQKSEQPGNRSLMGRVQESSTPKSQGEEEKKNPFANLFAPPKPPSATGTPASTTPNLFSSAGKPASEQSDASAPKPATPSLFGAPAPAGGLFGSSAPSSSGSTPSIFAAGQSPMKPAGDNTWKMNSPIKFASDSTPKPDSGSDTPASNGSKPFSTLFGAPAAGPTPGNGNSQPQSGFSFGNPSPSSSFLAPSINSAAASQSTTPGASDTGADSSGDTEGAESLPQVDFSKGGAGEENEDALMETRARAMKLTPGTGWESQGVGFLRVLKDRTTSRCRVLLRADPSGNIVLNTSLKKEIKYSVKGNSVYFIVPQASGTLEQWALRVKTEEAPKLGSVLEENKC</sequence>
<feature type="compositionally biased region" description="Low complexity" evidence="8">
    <location>
        <begin position="1246"/>
        <end position="1259"/>
    </location>
</feature>
<feature type="compositionally biased region" description="Low complexity" evidence="8">
    <location>
        <begin position="686"/>
        <end position="716"/>
    </location>
</feature>
<proteinExistence type="predicted"/>
<feature type="domain" description="RanBD1" evidence="9">
    <location>
        <begin position="1287"/>
        <end position="1372"/>
    </location>
</feature>
<feature type="compositionally biased region" description="Low complexity" evidence="8">
    <location>
        <begin position="163"/>
        <end position="185"/>
    </location>
</feature>
<feature type="compositionally biased region" description="Polar residues" evidence="8">
    <location>
        <begin position="557"/>
        <end position="575"/>
    </location>
</feature>